<evidence type="ECO:0008006" key="3">
    <source>
        <dbReference type="Google" id="ProtNLM"/>
    </source>
</evidence>
<dbReference type="RefSeq" id="WP_188661214.1">
    <property type="nucleotide sequence ID" value="NZ_BMIH01000008.1"/>
</dbReference>
<evidence type="ECO:0000313" key="1">
    <source>
        <dbReference type="EMBL" id="GGB43304.1"/>
    </source>
</evidence>
<dbReference type="EMBL" id="BMIH01000008">
    <property type="protein sequence ID" value="GGB43304.1"/>
    <property type="molecule type" value="Genomic_DNA"/>
</dbReference>
<dbReference type="Pfam" id="PF02452">
    <property type="entry name" value="PemK_toxin"/>
    <property type="match status" value="1"/>
</dbReference>
<dbReference type="Gene3D" id="2.30.30.110">
    <property type="match status" value="1"/>
</dbReference>
<protein>
    <recommendedName>
        <fullName evidence="3">Type II toxin-antitoxin system PemK/MazF family toxin</fullName>
    </recommendedName>
</protein>
<sequence>MATRPRYPVITNPGDVLLCEFGPDPRQPGVYPLAGGPISLPPEMTKQRHAVVIATPSSGLAIIAPFSTRAPVPLKAFHVHIPVGSYPFFSRDSWLKGDMLQVVSRDRLDRLFFNGRHQRAALSAADFKAVRAAALGALGLSRLAPHL</sequence>
<dbReference type="SUPFAM" id="SSF50118">
    <property type="entry name" value="Cell growth inhibitor/plasmid maintenance toxic component"/>
    <property type="match status" value="1"/>
</dbReference>
<organism evidence="1 2">
    <name type="scientific">Sphingomonas metalli</name>
    <dbReference type="NCBI Taxonomy" id="1779358"/>
    <lineage>
        <taxon>Bacteria</taxon>
        <taxon>Pseudomonadati</taxon>
        <taxon>Pseudomonadota</taxon>
        <taxon>Alphaproteobacteria</taxon>
        <taxon>Sphingomonadales</taxon>
        <taxon>Sphingomonadaceae</taxon>
        <taxon>Sphingomonas</taxon>
    </lineage>
</organism>
<proteinExistence type="predicted"/>
<dbReference type="Proteomes" id="UP000623067">
    <property type="component" value="Unassembled WGS sequence"/>
</dbReference>
<evidence type="ECO:0000313" key="2">
    <source>
        <dbReference type="Proteomes" id="UP000623067"/>
    </source>
</evidence>
<name>A0A916TG69_9SPHN</name>
<dbReference type="InterPro" id="IPR011067">
    <property type="entry name" value="Plasmid_toxin/cell-grow_inhib"/>
</dbReference>
<comment type="caution">
    <text evidence="1">The sequence shown here is derived from an EMBL/GenBank/DDBJ whole genome shotgun (WGS) entry which is preliminary data.</text>
</comment>
<reference evidence="1" key="2">
    <citation type="submission" date="2020-09" db="EMBL/GenBank/DDBJ databases">
        <authorList>
            <person name="Sun Q."/>
            <person name="Zhou Y."/>
        </authorList>
    </citation>
    <scope>NUCLEOTIDE SEQUENCE</scope>
    <source>
        <strain evidence="1">CGMCC 1.15330</strain>
    </source>
</reference>
<gene>
    <name evidence="1" type="ORF">GCM10011380_35940</name>
</gene>
<keyword evidence="2" id="KW-1185">Reference proteome</keyword>
<reference evidence="1" key="1">
    <citation type="journal article" date="2014" name="Int. J. Syst. Evol. Microbiol.">
        <title>Complete genome sequence of Corynebacterium casei LMG S-19264T (=DSM 44701T), isolated from a smear-ripened cheese.</title>
        <authorList>
            <consortium name="US DOE Joint Genome Institute (JGI-PGF)"/>
            <person name="Walter F."/>
            <person name="Albersmeier A."/>
            <person name="Kalinowski J."/>
            <person name="Ruckert C."/>
        </authorList>
    </citation>
    <scope>NUCLEOTIDE SEQUENCE</scope>
    <source>
        <strain evidence="1">CGMCC 1.15330</strain>
    </source>
</reference>
<accession>A0A916TG69</accession>
<dbReference type="AlphaFoldDB" id="A0A916TG69"/>
<dbReference type="GO" id="GO:0003677">
    <property type="term" value="F:DNA binding"/>
    <property type="evidence" value="ECO:0007669"/>
    <property type="project" value="InterPro"/>
</dbReference>
<dbReference type="InterPro" id="IPR003477">
    <property type="entry name" value="PemK-like"/>
</dbReference>